<protein>
    <submittedName>
        <fullName evidence="1">Uncharacterized protein</fullName>
    </submittedName>
</protein>
<dbReference type="RefSeq" id="WP_155399117.1">
    <property type="nucleotide sequence ID" value="NZ_CAWMEF010000001.1"/>
</dbReference>
<dbReference type="AlphaFoldDB" id="A0A0B6XBK5"/>
<dbReference type="KEGG" id="xbv:XBW1_2292"/>
<evidence type="ECO:0000313" key="2">
    <source>
        <dbReference type="Proteomes" id="UP000032930"/>
    </source>
</evidence>
<name>A0A0B6XBK5_XENBV</name>
<accession>A0A0B6XBK5</accession>
<gene>
    <name evidence="1" type="ORF">XBW1_2292</name>
</gene>
<reference evidence="1 2" key="1">
    <citation type="submission" date="2014-02" db="EMBL/GenBank/DDBJ databases">
        <authorList>
            <person name="Genoscope - CEA"/>
        </authorList>
    </citation>
    <scope>NUCLEOTIDE SEQUENCE [LARGE SCALE GENOMIC DNA]</scope>
    <source>
        <strain evidence="1 2">CS03</strain>
    </source>
</reference>
<dbReference type="Proteomes" id="UP000032930">
    <property type="component" value="Chromosome"/>
</dbReference>
<dbReference type="EMBL" id="FO818637">
    <property type="protein sequence ID" value="CDM89649.1"/>
    <property type="molecule type" value="Genomic_DNA"/>
</dbReference>
<organism evidence="1 2">
    <name type="scientific">Xenorhabdus bovienii</name>
    <name type="common">Xenorhabdus nematophila subsp. bovienii</name>
    <dbReference type="NCBI Taxonomy" id="40576"/>
    <lineage>
        <taxon>Bacteria</taxon>
        <taxon>Pseudomonadati</taxon>
        <taxon>Pseudomonadota</taxon>
        <taxon>Gammaproteobacteria</taxon>
        <taxon>Enterobacterales</taxon>
        <taxon>Morganellaceae</taxon>
        <taxon>Xenorhabdus</taxon>
    </lineage>
</organism>
<evidence type="ECO:0000313" key="1">
    <source>
        <dbReference type="EMBL" id="CDM89649.1"/>
    </source>
</evidence>
<sequence>MINVSLLVSQGAENISPFFVPIVGWFVDFSTQLCMKSVTIPANFTSRSICDKTHLLM</sequence>
<proteinExistence type="predicted"/>